<organism evidence="2 3">
    <name type="scientific">Artemisia annua</name>
    <name type="common">Sweet wormwood</name>
    <dbReference type="NCBI Taxonomy" id="35608"/>
    <lineage>
        <taxon>Eukaryota</taxon>
        <taxon>Viridiplantae</taxon>
        <taxon>Streptophyta</taxon>
        <taxon>Embryophyta</taxon>
        <taxon>Tracheophyta</taxon>
        <taxon>Spermatophyta</taxon>
        <taxon>Magnoliopsida</taxon>
        <taxon>eudicotyledons</taxon>
        <taxon>Gunneridae</taxon>
        <taxon>Pentapetalae</taxon>
        <taxon>asterids</taxon>
        <taxon>campanulids</taxon>
        <taxon>Asterales</taxon>
        <taxon>Asteraceae</taxon>
        <taxon>Asteroideae</taxon>
        <taxon>Anthemideae</taxon>
        <taxon>Artemisiinae</taxon>
        <taxon>Artemisia</taxon>
    </lineage>
</organism>
<reference evidence="2 3" key="1">
    <citation type="journal article" date="2018" name="Mol. Plant">
        <title>The genome of Artemisia annua provides insight into the evolution of Asteraceae family and artemisinin biosynthesis.</title>
        <authorList>
            <person name="Shen Q."/>
            <person name="Zhang L."/>
            <person name="Liao Z."/>
            <person name="Wang S."/>
            <person name="Yan T."/>
            <person name="Shi P."/>
            <person name="Liu M."/>
            <person name="Fu X."/>
            <person name="Pan Q."/>
            <person name="Wang Y."/>
            <person name="Lv Z."/>
            <person name="Lu X."/>
            <person name="Zhang F."/>
            <person name="Jiang W."/>
            <person name="Ma Y."/>
            <person name="Chen M."/>
            <person name="Hao X."/>
            <person name="Li L."/>
            <person name="Tang Y."/>
            <person name="Lv G."/>
            <person name="Zhou Y."/>
            <person name="Sun X."/>
            <person name="Brodelius P.E."/>
            <person name="Rose J.K.C."/>
            <person name="Tang K."/>
        </authorList>
    </citation>
    <scope>NUCLEOTIDE SEQUENCE [LARGE SCALE GENOMIC DNA]</scope>
    <source>
        <strain evidence="3">cv. Huhao1</strain>
        <tissue evidence="2">Leaf</tissue>
    </source>
</reference>
<dbReference type="Proteomes" id="UP000245207">
    <property type="component" value="Unassembled WGS sequence"/>
</dbReference>
<dbReference type="InterPro" id="IPR000916">
    <property type="entry name" value="Bet_v_I/MLP"/>
</dbReference>
<dbReference type="OrthoDB" id="1879545at2759"/>
<feature type="domain" description="Bet v I/Major latex protein" evidence="1">
    <location>
        <begin position="13"/>
        <end position="99"/>
    </location>
</feature>
<evidence type="ECO:0000313" key="2">
    <source>
        <dbReference type="EMBL" id="PWA38357.1"/>
    </source>
</evidence>
<dbReference type="Pfam" id="PF00407">
    <property type="entry name" value="Bet_v_1"/>
    <property type="match status" value="1"/>
</dbReference>
<dbReference type="InterPro" id="IPR023393">
    <property type="entry name" value="START-like_dom_sf"/>
</dbReference>
<sequence>MYKYRSGFTSYIEKFTKIDHENKVKEVEIVEGGFLDIGFNFYRMKTEIIEDPKDDTSSSCIVKSTLEYDVKEEFAANASFATSEPLVAIMSAANEHLLKSN</sequence>
<protein>
    <submittedName>
        <fullName evidence="2">Bet v I domain-containing protein</fullName>
    </submittedName>
</protein>
<accession>A0A2U1KNK0</accession>
<dbReference type="GO" id="GO:0006952">
    <property type="term" value="P:defense response"/>
    <property type="evidence" value="ECO:0007669"/>
    <property type="project" value="InterPro"/>
</dbReference>
<evidence type="ECO:0000313" key="3">
    <source>
        <dbReference type="Proteomes" id="UP000245207"/>
    </source>
</evidence>
<evidence type="ECO:0000259" key="1">
    <source>
        <dbReference type="Pfam" id="PF00407"/>
    </source>
</evidence>
<proteinExistence type="predicted"/>
<dbReference type="SUPFAM" id="SSF55961">
    <property type="entry name" value="Bet v1-like"/>
    <property type="match status" value="1"/>
</dbReference>
<dbReference type="AlphaFoldDB" id="A0A2U1KNK0"/>
<comment type="caution">
    <text evidence="2">The sequence shown here is derived from an EMBL/GenBank/DDBJ whole genome shotgun (WGS) entry which is preliminary data.</text>
</comment>
<dbReference type="Gene3D" id="3.30.530.20">
    <property type="match status" value="1"/>
</dbReference>
<dbReference type="EMBL" id="PKPP01015723">
    <property type="protein sequence ID" value="PWA38357.1"/>
    <property type="molecule type" value="Genomic_DNA"/>
</dbReference>
<keyword evidence="3" id="KW-1185">Reference proteome</keyword>
<name>A0A2U1KNK0_ARTAN</name>
<gene>
    <name evidence="2" type="ORF">CTI12_AA550300</name>
</gene>